<feature type="region of interest" description="Disordered" evidence="1">
    <location>
        <begin position="211"/>
        <end position="395"/>
    </location>
</feature>
<evidence type="ECO:0000259" key="2">
    <source>
        <dbReference type="Pfam" id="PF00085"/>
    </source>
</evidence>
<proteinExistence type="predicted"/>
<dbReference type="Pfam" id="PF00085">
    <property type="entry name" value="Thioredoxin"/>
    <property type="match status" value="1"/>
</dbReference>
<dbReference type="GeneID" id="68097021"/>
<dbReference type="Gene3D" id="3.40.30.10">
    <property type="entry name" value="Glutaredoxin"/>
    <property type="match status" value="1"/>
</dbReference>
<feature type="compositionally biased region" description="Basic residues" evidence="1">
    <location>
        <begin position="371"/>
        <end position="395"/>
    </location>
</feature>
<accession>A0AA88GQC6</accession>
<feature type="compositionally biased region" description="Basic and acidic residues" evidence="1">
    <location>
        <begin position="230"/>
        <end position="272"/>
    </location>
</feature>
<feature type="domain" description="Thioredoxin" evidence="2">
    <location>
        <begin position="16"/>
        <end position="73"/>
    </location>
</feature>
<dbReference type="SUPFAM" id="SSF52833">
    <property type="entry name" value="Thioredoxin-like"/>
    <property type="match status" value="1"/>
</dbReference>
<organism evidence="3 4">
    <name type="scientific">Naegleria lovaniensis</name>
    <name type="common">Amoeba</name>
    <dbReference type="NCBI Taxonomy" id="51637"/>
    <lineage>
        <taxon>Eukaryota</taxon>
        <taxon>Discoba</taxon>
        <taxon>Heterolobosea</taxon>
        <taxon>Tetramitia</taxon>
        <taxon>Eutetramitia</taxon>
        <taxon>Vahlkampfiidae</taxon>
        <taxon>Naegleria</taxon>
    </lineage>
</organism>
<name>A0AA88GQC6_NAELO</name>
<reference evidence="3 4" key="1">
    <citation type="journal article" date="2018" name="BMC Genomics">
        <title>The genome of Naegleria lovaniensis, the basis for a comparative approach to unravel pathogenicity factors of the human pathogenic amoeba N. fowleri.</title>
        <authorList>
            <person name="Liechti N."/>
            <person name="Schurch N."/>
            <person name="Bruggmann R."/>
            <person name="Wittwer M."/>
        </authorList>
    </citation>
    <scope>NUCLEOTIDE SEQUENCE [LARGE SCALE GENOMIC DNA]</scope>
    <source>
        <strain evidence="3 4">ATCC 30569</strain>
    </source>
</reference>
<feature type="compositionally biased region" description="Polar residues" evidence="1">
    <location>
        <begin position="305"/>
        <end position="317"/>
    </location>
</feature>
<evidence type="ECO:0000256" key="1">
    <source>
        <dbReference type="SAM" id="MobiDB-lite"/>
    </source>
</evidence>
<evidence type="ECO:0000313" key="4">
    <source>
        <dbReference type="Proteomes" id="UP000816034"/>
    </source>
</evidence>
<comment type="caution">
    <text evidence="3">The sequence shown here is derived from an EMBL/GenBank/DDBJ whole genome shotgun (WGS) entry which is preliminary data.</text>
</comment>
<protein>
    <recommendedName>
        <fullName evidence="2">Thioredoxin domain-containing protein</fullName>
    </recommendedName>
</protein>
<sequence length="395" mass="45404">MRKKPQEKSFQTTYENVQEWEKALLHNQNTPNHVLVVDVHASWCGKCQSILPVFEKINLEYADEHPLAFGVLDSEKILSELHDLMKPVPRQLGVPSMQLRGSSKNLLVLGDHEVLSDELKKKKLYKEDVKRKNYKATLESCVGLSEPHFLIFKEGELMRKVRGVNTPSLQRFIIQLLTNEGTEKKEEQHENVSEIKTIQIEEPKQEVVIEVKQEETKPTEVNSTETSESAPKEKPSESSKNDTTEEQKQESSKEAHPSEDESMKLSQDEKPQDSQTAETNVEVDSKPTETTSEVTLNAHEERQQMDVNTQETSMNDLSSDRKSIEAVPQETSKNESLQQEQPLEPTEETKTEVKLETPSQEKRQAEEIPTRHHNKSNNKNRLKWKLTRISTRMKC</sequence>
<keyword evidence="4" id="KW-1185">Reference proteome</keyword>
<dbReference type="InterPro" id="IPR013766">
    <property type="entry name" value="Thioredoxin_domain"/>
</dbReference>
<dbReference type="EMBL" id="PYSW02000021">
    <property type="protein sequence ID" value="KAG2383229.1"/>
    <property type="molecule type" value="Genomic_DNA"/>
</dbReference>
<feature type="compositionally biased region" description="Basic and acidic residues" evidence="1">
    <location>
        <begin position="347"/>
        <end position="370"/>
    </location>
</feature>
<gene>
    <name evidence="3" type="ORF">C9374_004566</name>
</gene>
<dbReference type="InterPro" id="IPR036249">
    <property type="entry name" value="Thioredoxin-like_sf"/>
</dbReference>
<dbReference type="AlphaFoldDB" id="A0AA88GQC6"/>
<evidence type="ECO:0000313" key="3">
    <source>
        <dbReference type="EMBL" id="KAG2383229.1"/>
    </source>
</evidence>
<dbReference type="RefSeq" id="XP_044548908.1">
    <property type="nucleotide sequence ID" value="XM_044694219.1"/>
</dbReference>
<dbReference type="Proteomes" id="UP000816034">
    <property type="component" value="Unassembled WGS sequence"/>
</dbReference>